<feature type="transmembrane region" description="Helical" evidence="1">
    <location>
        <begin position="38"/>
        <end position="58"/>
    </location>
</feature>
<keyword evidence="1" id="KW-0812">Transmembrane</keyword>
<sequence length="101" mass="11742">MGSLTGLLSVVAFQIIVTLIITFYLWRFWKNANTVLAIRLLAFEFVLYKLAVAFERWLNTLSPYASIYVTEIMVFALFITGASVVFRWQQERKEHEETAKS</sequence>
<accession>A0ABY4CGF8</accession>
<organism evidence="2 3">
    <name type="scientific">Bdellovibrio reynosensis</name>
    <dbReference type="NCBI Taxonomy" id="2835041"/>
    <lineage>
        <taxon>Bacteria</taxon>
        <taxon>Pseudomonadati</taxon>
        <taxon>Bdellovibrionota</taxon>
        <taxon>Bdellovibrionia</taxon>
        <taxon>Bdellovibrionales</taxon>
        <taxon>Pseudobdellovibrionaceae</taxon>
        <taxon>Bdellovibrio</taxon>
    </lineage>
</organism>
<feature type="transmembrane region" description="Helical" evidence="1">
    <location>
        <begin position="6"/>
        <end position="26"/>
    </location>
</feature>
<keyword evidence="3" id="KW-1185">Reference proteome</keyword>
<keyword evidence="1" id="KW-0472">Membrane</keyword>
<dbReference type="Proteomes" id="UP000830116">
    <property type="component" value="Chromosome"/>
</dbReference>
<feature type="transmembrane region" description="Helical" evidence="1">
    <location>
        <begin position="64"/>
        <end position="86"/>
    </location>
</feature>
<dbReference type="EMBL" id="CP093442">
    <property type="protein sequence ID" value="UOF02761.1"/>
    <property type="molecule type" value="Genomic_DNA"/>
</dbReference>
<proteinExistence type="predicted"/>
<reference evidence="2" key="1">
    <citation type="submission" date="2022-03" db="EMBL/GenBank/DDBJ databases">
        <title>Genome Identification and Characterization of new species Bdellovibrio reynosense LBG001 sp. nov. from a Mexico soil sample.</title>
        <authorList>
            <person name="Camilli A."/>
            <person name="Ajao Y."/>
            <person name="Guo X."/>
        </authorList>
    </citation>
    <scope>NUCLEOTIDE SEQUENCE</scope>
    <source>
        <strain evidence="2">LBG001</strain>
    </source>
</reference>
<gene>
    <name evidence="2" type="ORF">MNR06_07330</name>
</gene>
<evidence type="ECO:0000256" key="1">
    <source>
        <dbReference type="SAM" id="Phobius"/>
    </source>
</evidence>
<name>A0ABY4CGF8_9BACT</name>
<evidence type="ECO:0000313" key="3">
    <source>
        <dbReference type="Proteomes" id="UP000830116"/>
    </source>
</evidence>
<keyword evidence="1" id="KW-1133">Transmembrane helix</keyword>
<protein>
    <submittedName>
        <fullName evidence="2">Uncharacterized protein</fullName>
    </submittedName>
</protein>
<evidence type="ECO:0000313" key="2">
    <source>
        <dbReference type="EMBL" id="UOF02761.1"/>
    </source>
</evidence>
<dbReference type="RefSeq" id="WP_243540566.1">
    <property type="nucleotide sequence ID" value="NZ_CP093442.1"/>
</dbReference>